<feature type="domain" description="SAM-dependent MTase TRM10-type" evidence="4">
    <location>
        <begin position="89"/>
        <end position="301"/>
    </location>
</feature>
<evidence type="ECO:0000256" key="1">
    <source>
        <dbReference type="ARBA" id="ARBA00022603"/>
    </source>
</evidence>
<dbReference type="InterPro" id="IPR028564">
    <property type="entry name" value="MT_TRM10-typ"/>
</dbReference>
<dbReference type="Pfam" id="PF04252">
    <property type="entry name" value="SFM1-like"/>
    <property type="match status" value="1"/>
</dbReference>
<accession>A0ABY1NN24</accession>
<evidence type="ECO:0000256" key="3">
    <source>
        <dbReference type="ARBA" id="ARBA00022691"/>
    </source>
</evidence>
<dbReference type="InterPro" id="IPR016742">
    <property type="entry name" value="tRNA_m1G_mtfrase_arc"/>
</dbReference>
<name>A0ABY1NN24_9BACT</name>
<organism evidence="5 6">
    <name type="scientific">Desulfurobacterium pacificum</name>
    <dbReference type="NCBI Taxonomy" id="240166"/>
    <lineage>
        <taxon>Bacteria</taxon>
        <taxon>Pseudomonadati</taxon>
        <taxon>Aquificota</taxon>
        <taxon>Aquificia</taxon>
        <taxon>Desulfurobacteriales</taxon>
        <taxon>Desulfurobacteriaceae</taxon>
        <taxon>Desulfurobacterium</taxon>
    </lineage>
</organism>
<dbReference type="InterPro" id="IPR038459">
    <property type="entry name" value="MT_TRM10-typ_sf"/>
</dbReference>
<dbReference type="Proteomes" id="UP001157911">
    <property type="component" value="Unassembled WGS sequence"/>
</dbReference>
<evidence type="ECO:0000256" key="2">
    <source>
        <dbReference type="ARBA" id="ARBA00022679"/>
    </source>
</evidence>
<proteinExistence type="predicted"/>
<sequence>MKFRKPCQLIAEKLKKEGIFRPKFLLFPGRGNFLNRAAWEIARGRFGVIKAKNFGKEIKPGKVLGEVEGVKFLGLRGEEKADAVIVKGRGEIDFSNVEFRYPTVGVDFSLFEKLLPSEKKSLAVQIEIAFGIVKDYFTPENFAVTSLDEEGRSFLQEFFRPKVPFKTVEINSFKNVIVLDPNAEKEFTHEEVDESTLILIGGIVDSSERLKGSTAEILPEVKHRKITYKGQVEIVPDRINEITKIVCQYLTENKSLEEVVRENLTRDSKLRWLRKTLQKEVVKFYNSTGLLRGIPEEKWKKWQEEFGISDFLFRKAAGHVGGFFVFKNSLFDKVKGKTKKRGKEVFVVEEIGDEDVVKVYP</sequence>
<keyword evidence="2" id="KW-0808">Transferase</keyword>
<evidence type="ECO:0000259" key="4">
    <source>
        <dbReference type="PROSITE" id="PS51675"/>
    </source>
</evidence>
<keyword evidence="6" id="KW-1185">Reference proteome</keyword>
<dbReference type="Gene3D" id="3.40.1280.30">
    <property type="match status" value="1"/>
</dbReference>
<dbReference type="PROSITE" id="PS51675">
    <property type="entry name" value="SAM_MT_TRM10"/>
    <property type="match status" value="1"/>
</dbReference>
<evidence type="ECO:0000313" key="5">
    <source>
        <dbReference type="EMBL" id="SMP13953.1"/>
    </source>
</evidence>
<protein>
    <submittedName>
        <fullName evidence="5">tRNA (Adenine9-N1/guanine9-N1)-methyltransferase</fullName>
    </submittedName>
</protein>
<dbReference type="EMBL" id="FXUB01000003">
    <property type="protein sequence ID" value="SMP13953.1"/>
    <property type="molecule type" value="Genomic_DNA"/>
</dbReference>
<keyword evidence="3" id="KW-0949">S-adenosyl-L-methionine</keyword>
<gene>
    <name evidence="5" type="ORF">SAMN06265339_1203</name>
</gene>
<comment type="caution">
    <text evidence="5">The sequence shown here is derived from an EMBL/GenBank/DDBJ whole genome shotgun (WGS) entry which is preliminary data.</text>
</comment>
<dbReference type="RefSeq" id="WP_283400662.1">
    <property type="nucleotide sequence ID" value="NZ_FXUB01000003.1"/>
</dbReference>
<evidence type="ECO:0000313" key="6">
    <source>
        <dbReference type="Proteomes" id="UP001157911"/>
    </source>
</evidence>
<keyword evidence="1" id="KW-0489">Methyltransferase</keyword>
<dbReference type="PIRSF" id="PIRSF018978">
    <property type="entry name" value="tRNA_m1G_mtfrase_arc_prd"/>
    <property type="match status" value="1"/>
</dbReference>
<reference evidence="5 6" key="1">
    <citation type="submission" date="2017-05" db="EMBL/GenBank/DDBJ databases">
        <authorList>
            <person name="Varghese N."/>
            <person name="Submissions S."/>
        </authorList>
    </citation>
    <scope>NUCLEOTIDE SEQUENCE [LARGE SCALE GENOMIC DNA]</scope>
    <source>
        <strain evidence="5 6">DSM 15522</strain>
    </source>
</reference>
<dbReference type="InterPro" id="IPR007364">
    <property type="entry name" value="SFM1-like"/>
</dbReference>